<dbReference type="PROSITE" id="PS51192">
    <property type="entry name" value="HELICASE_ATP_BIND_1"/>
    <property type="match status" value="1"/>
</dbReference>
<evidence type="ECO:0000313" key="8">
    <source>
        <dbReference type="Proteomes" id="UP000677228"/>
    </source>
</evidence>
<dbReference type="PANTHER" id="PTHR30612:SF0">
    <property type="entry name" value="CHLOROPLAST PROTEIN-TRANSPORTING ATPASE"/>
    <property type="match status" value="1"/>
</dbReference>
<evidence type="ECO:0000256" key="2">
    <source>
        <dbReference type="ARBA" id="ARBA00023010"/>
    </source>
</evidence>
<evidence type="ECO:0000259" key="4">
    <source>
        <dbReference type="PROSITE" id="PS51192"/>
    </source>
</evidence>
<reference evidence="6" key="1">
    <citation type="submission" date="2021-02" db="EMBL/GenBank/DDBJ databases">
        <authorList>
            <person name="Nowell W R."/>
        </authorList>
    </citation>
    <scope>NUCLEOTIDE SEQUENCE</scope>
</reference>
<comment type="caution">
    <text evidence="6">The sequence shown here is derived from an EMBL/GenBank/DDBJ whole genome shotgun (WGS) entry which is preliminary data.</text>
</comment>
<gene>
    <name evidence="6" type="ORF">OVA965_LOCUS22781</name>
    <name evidence="7" type="ORF">TMI583_LOCUS23495</name>
</gene>
<keyword evidence="1" id="KW-0813">Transport</keyword>
<dbReference type="InterPro" id="IPR011990">
    <property type="entry name" value="TPR-like_helical_dom_sf"/>
</dbReference>
<dbReference type="PRINTS" id="PR00906">
    <property type="entry name" value="SECA"/>
</dbReference>
<dbReference type="SUPFAM" id="SSF52540">
    <property type="entry name" value="P-loop containing nucleoside triphosphate hydrolases"/>
    <property type="match status" value="1"/>
</dbReference>
<accession>A0A8S2EAY2</accession>
<name>A0A8S2EAY2_9BILA</name>
<sequence length="1365" mass="155108">MSFYDRVPSYNDGYSTQQYPLVETNDIKVNQELNNAIEKLEQRYRNIMLTYHRDSELCSIGNSINCWDENDVRTWSTYYKSNSNENSEKTINEIICVVKRAIYLHGKKQQFEPRTIQILSLLLMLDASSKNIARLAQIKTGEGKSVIIAMFAAIKALNGHKVDIVTTSPLLAKRDAENKQPFYEMLNLTVGENSGSSRTKLCYKNDIAYDDVNEYQSDILRDEYSLLGTRCKRPFDIAIVDEVDSMLIDDNSKICRLSELNRVYEKFVRINDKLYCVTVLFKLSSNSNIILLKPKSIDPNATTTDDGINNDLSEVDNDDNAKGADNSDDKDFIEAENDDDVDNNDLIKVENAYEFVENHLRNYVENKLLKPDEKNQCLLHIPNHLTSFIKQQLDGIQSIVPIDYRNTGIIQTNTAWPDGLHQFLQIKHKLRISAKSLTTNFLSNVGYFRCYDKNCFGFTGTLGSKDVQELIRHIYNVDFVIVPPYKYTQFKAFPDKLIQCEQEWLNECTKSIIDEAKINQRAVLVICETKSDVTKIYEKLLEKEVEMKKQIKLYTRSIRGTAQLIIRGSSDSTNKNNNMGKLKQERDEHEKQDISRAKTIELKRIEMKDSLFEQYCDLRQTLRERENNTYKLDCVEELWGFWLKNMFANEDESDNHNETSFDEKFAQFRSKIINDYRSNDLFQNPFYLILKANEYIFERKNYDDASHFLRDAIKIDPIFTVNARYNLAYALIKQENTNKTQAKGELDEALKIIEETLIPQQETMLISFRICNVDGSDNNNVNHTTNNVSNTKSDIKEQVMNRINLLYLFKSQIEQVKQAIEDAESKDSRKEPTPWLSIITVGLIGIAQAVAGAALIAFTCGAAATIGTMLLSEGIDDMITAIKSAITGEFSWKEYAIQKAISIAITIATCGMSALKETRQAVKSGFKYTANLVTGKTASVVGKQALGQLTKEGWKLVGKQVAIGFVKASTKEILKTVLDKTILSQLSEKISQEISDYIKGKISDEVSNNQLTTDLLTVDSSLNRHTCENEIEILTSRILHPQNNQFAYIASSIAKGILSKLTNGVSARALQVLTAGKCLADLATFLNNFLDEFRRNLNKLRETLKIDHLLHTTNPTTIDDKTAKEMMEHLKRDKYVEHNGMKITKQLDASVFVLDKHKKHETYVIQVCNDIYTETTKKSDYAFQKSTITKTLTDQLANYMTNRLNSELINPAVHTGVDGIVDHLSHKIEATCVGSNETLQKQLERRRTQNFIRQQGSIMVKEASKEQAKRIKVGNTHENSSIDPAVEKMAQNTEKDAPGNLMDMMALSAKLGRPVVIFRNGKYDMIIGDSQCGEPLKLDYLENKTGGIGHFGNNSTDNFTQSTGP</sequence>
<dbReference type="EMBL" id="CAJNOK010012972">
    <property type="protein sequence ID" value="CAF1175303.1"/>
    <property type="molecule type" value="Genomic_DNA"/>
</dbReference>
<feature type="region of interest" description="Disordered" evidence="3">
    <location>
        <begin position="302"/>
        <end position="337"/>
    </location>
</feature>
<dbReference type="Gene3D" id="1.25.40.10">
    <property type="entry name" value="Tetratricopeptide repeat domain"/>
    <property type="match status" value="1"/>
</dbReference>
<dbReference type="EMBL" id="CAJOBA010034496">
    <property type="protein sequence ID" value="CAF3986521.1"/>
    <property type="molecule type" value="Genomic_DNA"/>
</dbReference>
<feature type="non-terminal residue" evidence="6">
    <location>
        <position position="1"/>
    </location>
</feature>
<evidence type="ECO:0000313" key="6">
    <source>
        <dbReference type="EMBL" id="CAF1175303.1"/>
    </source>
</evidence>
<dbReference type="InterPro" id="IPR000185">
    <property type="entry name" value="SecA"/>
</dbReference>
<evidence type="ECO:0000256" key="3">
    <source>
        <dbReference type="SAM" id="MobiDB-lite"/>
    </source>
</evidence>
<dbReference type="InterPro" id="IPR014018">
    <property type="entry name" value="SecA_motor_DEAD"/>
</dbReference>
<dbReference type="Proteomes" id="UP000677228">
    <property type="component" value="Unassembled WGS sequence"/>
</dbReference>
<dbReference type="InterPro" id="IPR011115">
    <property type="entry name" value="SecA_DEAD"/>
</dbReference>
<dbReference type="GO" id="GO:0017038">
    <property type="term" value="P:protein import"/>
    <property type="evidence" value="ECO:0007669"/>
    <property type="project" value="InterPro"/>
</dbReference>
<dbReference type="InterPro" id="IPR027417">
    <property type="entry name" value="P-loop_NTPase"/>
</dbReference>
<dbReference type="SUPFAM" id="SSF48452">
    <property type="entry name" value="TPR-like"/>
    <property type="match status" value="1"/>
</dbReference>
<feature type="domain" description="SecA family profile" evidence="5">
    <location>
        <begin position="1"/>
        <end position="709"/>
    </location>
</feature>
<dbReference type="GO" id="GO:0006605">
    <property type="term" value="P:protein targeting"/>
    <property type="evidence" value="ECO:0007669"/>
    <property type="project" value="InterPro"/>
</dbReference>
<protein>
    <recommendedName>
        <fullName evidence="9">Protein translocase subunit SecA</fullName>
    </recommendedName>
</protein>
<evidence type="ECO:0000256" key="1">
    <source>
        <dbReference type="ARBA" id="ARBA00022927"/>
    </source>
</evidence>
<organism evidence="6 8">
    <name type="scientific">Didymodactylos carnosus</name>
    <dbReference type="NCBI Taxonomy" id="1234261"/>
    <lineage>
        <taxon>Eukaryota</taxon>
        <taxon>Metazoa</taxon>
        <taxon>Spiralia</taxon>
        <taxon>Gnathifera</taxon>
        <taxon>Rotifera</taxon>
        <taxon>Eurotatoria</taxon>
        <taxon>Bdelloidea</taxon>
        <taxon>Philodinida</taxon>
        <taxon>Philodinidae</taxon>
        <taxon>Didymodactylos</taxon>
    </lineage>
</organism>
<dbReference type="Gene3D" id="3.90.1440.10">
    <property type="entry name" value="SecA, preprotein cross-linking domain"/>
    <property type="match status" value="1"/>
</dbReference>
<feature type="domain" description="Helicase ATP-binding" evidence="4">
    <location>
        <begin position="125"/>
        <end position="314"/>
    </location>
</feature>
<feature type="compositionally biased region" description="Basic and acidic residues" evidence="3">
    <location>
        <begin position="319"/>
        <end position="333"/>
    </location>
</feature>
<dbReference type="Proteomes" id="UP000682733">
    <property type="component" value="Unassembled WGS sequence"/>
</dbReference>
<dbReference type="PANTHER" id="PTHR30612">
    <property type="entry name" value="SECA INNER MEMBRANE COMPONENT OF SEC PROTEIN SECRETION SYSTEM"/>
    <property type="match status" value="1"/>
</dbReference>
<feature type="region of interest" description="Disordered" evidence="3">
    <location>
        <begin position="569"/>
        <end position="590"/>
    </location>
</feature>
<feature type="compositionally biased region" description="Polar residues" evidence="3">
    <location>
        <begin position="569"/>
        <end position="579"/>
    </location>
</feature>
<dbReference type="GO" id="GO:0016020">
    <property type="term" value="C:membrane"/>
    <property type="evidence" value="ECO:0007669"/>
    <property type="project" value="InterPro"/>
</dbReference>
<dbReference type="PROSITE" id="PS51196">
    <property type="entry name" value="SECA_MOTOR_DEAD"/>
    <property type="match status" value="1"/>
</dbReference>
<dbReference type="Pfam" id="PF07517">
    <property type="entry name" value="SecA_DEAD"/>
    <property type="match status" value="1"/>
</dbReference>
<evidence type="ECO:0000313" key="7">
    <source>
        <dbReference type="EMBL" id="CAF3986521.1"/>
    </source>
</evidence>
<feature type="compositionally biased region" description="Polar residues" evidence="3">
    <location>
        <begin position="302"/>
        <end position="312"/>
    </location>
</feature>
<evidence type="ECO:0008006" key="9">
    <source>
        <dbReference type="Google" id="ProtNLM"/>
    </source>
</evidence>
<dbReference type="SMART" id="SM00957">
    <property type="entry name" value="SecA_DEAD"/>
    <property type="match status" value="1"/>
</dbReference>
<dbReference type="Gene3D" id="3.40.50.300">
    <property type="entry name" value="P-loop containing nucleotide triphosphate hydrolases"/>
    <property type="match status" value="1"/>
</dbReference>
<proteinExistence type="predicted"/>
<keyword evidence="1" id="KW-0653">Protein transport</keyword>
<dbReference type="GO" id="GO:0005524">
    <property type="term" value="F:ATP binding"/>
    <property type="evidence" value="ECO:0007669"/>
    <property type="project" value="InterPro"/>
</dbReference>
<dbReference type="InterPro" id="IPR014001">
    <property type="entry name" value="Helicase_ATP-bd"/>
</dbReference>
<dbReference type="GO" id="GO:0006886">
    <property type="term" value="P:intracellular protein transport"/>
    <property type="evidence" value="ECO:0007669"/>
    <property type="project" value="InterPro"/>
</dbReference>
<keyword evidence="2" id="KW-0811">Translocation</keyword>
<evidence type="ECO:0000259" key="5">
    <source>
        <dbReference type="PROSITE" id="PS51196"/>
    </source>
</evidence>